<dbReference type="EMBL" id="JACBKZ010000010">
    <property type="protein sequence ID" value="KAF5940751.1"/>
    <property type="molecule type" value="Genomic_DNA"/>
</dbReference>
<evidence type="ECO:0000256" key="8">
    <source>
        <dbReference type="ARBA" id="ARBA00023136"/>
    </source>
</evidence>
<dbReference type="SUPFAM" id="SSF53448">
    <property type="entry name" value="Nucleotide-diphospho-sugar transferases"/>
    <property type="match status" value="1"/>
</dbReference>
<protein>
    <recommendedName>
        <fullName evidence="11">Glycosyltransferases</fullName>
        <ecNumber evidence="11">2.4.-.-</ecNumber>
    </recommendedName>
</protein>
<dbReference type="PANTHER" id="PTHR10896:SF59">
    <property type="entry name" value="BETA-1,4-XYLOSYLTRANSFERASE IRX9"/>
    <property type="match status" value="1"/>
</dbReference>
<dbReference type="AlphaFoldDB" id="A0A7J7GLG9"/>
<dbReference type="GO" id="GO:0009834">
    <property type="term" value="P:plant-type secondary cell wall biogenesis"/>
    <property type="evidence" value="ECO:0007669"/>
    <property type="project" value="TreeGrafter"/>
</dbReference>
<dbReference type="GO" id="GO:0042285">
    <property type="term" value="F:xylosyltransferase activity"/>
    <property type="evidence" value="ECO:0007669"/>
    <property type="project" value="TreeGrafter"/>
</dbReference>
<evidence type="ECO:0000256" key="4">
    <source>
        <dbReference type="ARBA" id="ARBA00022692"/>
    </source>
</evidence>
<evidence type="ECO:0000256" key="10">
    <source>
        <dbReference type="ARBA" id="ARBA00023316"/>
    </source>
</evidence>
<dbReference type="EC" id="2.4.-.-" evidence="11"/>
<evidence type="ECO:0000313" key="12">
    <source>
        <dbReference type="EMBL" id="KAF5940751.1"/>
    </source>
</evidence>
<comment type="subcellular location">
    <subcellularLocation>
        <location evidence="1 11">Golgi apparatus membrane</location>
        <topology evidence="1 11">Single-pass type II membrane protein</topology>
    </subcellularLocation>
</comment>
<dbReference type="Gene3D" id="3.90.550.10">
    <property type="entry name" value="Spore Coat Polysaccharide Biosynthesis Protein SpsA, Chain A"/>
    <property type="match status" value="1"/>
</dbReference>
<keyword evidence="8 11" id="KW-0472">Membrane</keyword>
<dbReference type="Pfam" id="PF03360">
    <property type="entry name" value="Glyco_transf_43"/>
    <property type="match status" value="1"/>
</dbReference>
<keyword evidence="13" id="KW-1185">Reference proteome</keyword>
<keyword evidence="3 11" id="KW-0808">Transferase</keyword>
<comment type="function">
    <text evidence="11">Involved in the synthesis of glucuronoxylan hemicellulose in secondary cell walls.</text>
</comment>
<dbReference type="InterPro" id="IPR005027">
    <property type="entry name" value="Glyco_trans_43"/>
</dbReference>
<organism evidence="12 13">
    <name type="scientific">Camellia sinensis</name>
    <name type="common">Tea plant</name>
    <name type="synonym">Thea sinensis</name>
    <dbReference type="NCBI Taxonomy" id="4442"/>
    <lineage>
        <taxon>Eukaryota</taxon>
        <taxon>Viridiplantae</taxon>
        <taxon>Streptophyta</taxon>
        <taxon>Embryophyta</taxon>
        <taxon>Tracheophyta</taxon>
        <taxon>Spermatophyta</taxon>
        <taxon>Magnoliopsida</taxon>
        <taxon>eudicotyledons</taxon>
        <taxon>Gunneridae</taxon>
        <taxon>Pentapetalae</taxon>
        <taxon>asterids</taxon>
        <taxon>Ericales</taxon>
        <taxon>Theaceae</taxon>
        <taxon>Camellia</taxon>
    </lineage>
</organism>
<proteinExistence type="inferred from homology"/>
<evidence type="ECO:0000256" key="1">
    <source>
        <dbReference type="ARBA" id="ARBA00004323"/>
    </source>
</evidence>
<reference evidence="13" key="1">
    <citation type="journal article" date="2020" name="Nat. Commun.">
        <title>Genome assembly of wild tea tree DASZ reveals pedigree and selection history of tea varieties.</title>
        <authorList>
            <person name="Zhang W."/>
            <person name="Zhang Y."/>
            <person name="Qiu H."/>
            <person name="Guo Y."/>
            <person name="Wan H."/>
            <person name="Zhang X."/>
            <person name="Scossa F."/>
            <person name="Alseekh S."/>
            <person name="Zhang Q."/>
            <person name="Wang P."/>
            <person name="Xu L."/>
            <person name="Schmidt M.H."/>
            <person name="Jia X."/>
            <person name="Li D."/>
            <person name="Zhu A."/>
            <person name="Guo F."/>
            <person name="Chen W."/>
            <person name="Ni D."/>
            <person name="Usadel B."/>
            <person name="Fernie A.R."/>
            <person name="Wen W."/>
        </authorList>
    </citation>
    <scope>NUCLEOTIDE SEQUENCE [LARGE SCALE GENOMIC DNA]</scope>
    <source>
        <strain evidence="13">cv. G240</strain>
    </source>
</reference>
<dbReference type="GO" id="GO:0000139">
    <property type="term" value="C:Golgi membrane"/>
    <property type="evidence" value="ECO:0007669"/>
    <property type="project" value="UniProtKB-SubCell"/>
</dbReference>
<dbReference type="GO" id="GO:0010417">
    <property type="term" value="P:glucuronoxylan biosynthetic process"/>
    <property type="evidence" value="ECO:0007669"/>
    <property type="project" value="TreeGrafter"/>
</dbReference>
<feature type="transmembrane region" description="Helical" evidence="11">
    <location>
        <begin position="50"/>
        <end position="73"/>
    </location>
</feature>
<evidence type="ECO:0000313" key="13">
    <source>
        <dbReference type="Proteomes" id="UP000593564"/>
    </source>
</evidence>
<evidence type="ECO:0000256" key="3">
    <source>
        <dbReference type="ARBA" id="ARBA00022679"/>
    </source>
</evidence>
<name>A0A7J7GLG9_CAMSI</name>
<evidence type="ECO:0000256" key="9">
    <source>
        <dbReference type="ARBA" id="ARBA00023180"/>
    </source>
</evidence>
<sequence length="274" mass="31610">MSLYLNNYMVQIATQFIHSCRKSQIPATFPVIDMGTVERSKKKVQFYNKATFHFFLCFVMGFFTGFAPTGNIFTTKSESSLSPSQARTQSDSFNTSLLDETPIVTIPTKSKSESEFESESESEHARLTNLEEVELIPNRLIIVVTPTSVKDRLRAVYLRRLANTLRLVPPPLLWMVVEQKSNSAGVSEILRKTGIMYRHLVFKENFTDFEAEMDHQRNLALNHIEHHRLSGIVHFAGLSNVYDLSFFDEIRAIEYVFFIFFCYDNLYDRSSKVI</sequence>
<keyword evidence="9" id="KW-0325">Glycoprotein</keyword>
<keyword evidence="10 11" id="KW-0961">Cell wall biogenesis/degradation</keyword>
<dbReference type="PANTHER" id="PTHR10896">
    <property type="entry name" value="GALACTOSYLGALACTOSYLXYLOSYLPROTEIN 3-BETA-GLUCURONOSYLTRANSFERASE BETA-1,3-GLUCURONYLTRANSFERASE"/>
    <property type="match status" value="1"/>
</dbReference>
<keyword evidence="6 11" id="KW-1133">Transmembrane helix</keyword>
<evidence type="ECO:0000256" key="6">
    <source>
        <dbReference type="ARBA" id="ARBA00022989"/>
    </source>
</evidence>
<comment type="similarity">
    <text evidence="2 11">Belongs to the glycosyltransferase 43 family.</text>
</comment>
<reference evidence="12 13" key="2">
    <citation type="submission" date="2020-07" db="EMBL/GenBank/DDBJ databases">
        <title>Genome assembly of wild tea tree DASZ reveals pedigree and selection history of tea varieties.</title>
        <authorList>
            <person name="Zhang W."/>
        </authorList>
    </citation>
    <scope>NUCLEOTIDE SEQUENCE [LARGE SCALE GENOMIC DNA]</scope>
    <source>
        <strain evidence="13">cv. G240</strain>
        <tissue evidence="12">Leaf</tissue>
    </source>
</reference>
<dbReference type="GO" id="GO:0015018">
    <property type="term" value="F:galactosylgalactosylxylosylprotein 3-beta-glucuronosyltransferase activity"/>
    <property type="evidence" value="ECO:0007669"/>
    <property type="project" value="InterPro"/>
</dbReference>
<accession>A0A7J7GLG9</accession>
<keyword evidence="4 11" id="KW-0812">Transmembrane</keyword>
<gene>
    <name evidence="12" type="ORF">HYC85_021918</name>
</gene>
<dbReference type="GO" id="GO:0071555">
    <property type="term" value="P:cell wall organization"/>
    <property type="evidence" value="ECO:0007669"/>
    <property type="project" value="UniProtKB-KW"/>
</dbReference>
<dbReference type="InterPro" id="IPR029044">
    <property type="entry name" value="Nucleotide-diphossugar_trans"/>
</dbReference>
<evidence type="ECO:0000256" key="5">
    <source>
        <dbReference type="ARBA" id="ARBA00022968"/>
    </source>
</evidence>
<evidence type="ECO:0000256" key="2">
    <source>
        <dbReference type="ARBA" id="ARBA00007706"/>
    </source>
</evidence>
<keyword evidence="7 11" id="KW-0333">Golgi apparatus</keyword>
<evidence type="ECO:0000256" key="11">
    <source>
        <dbReference type="RuleBase" id="RU363127"/>
    </source>
</evidence>
<comment type="caution">
    <text evidence="12">The sequence shown here is derived from an EMBL/GenBank/DDBJ whole genome shotgun (WGS) entry which is preliminary data.</text>
</comment>
<keyword evidence="5 11" id="KW-0735">Signal-anchor</keyword>
<dbReference type="Proteomes" id="UP000593564">
    <property type="component" value="Unassembled WGS sequence"/>
</dbReference>
<evidence type="ECO:0000256" key="7">
    <source>
        <dbReference type="ARBA" id="ARBA00023034"/>
    </source>
</evidence>